<comment type="caution">
    <text evidence="2">The sequence shown here is derived from an EMBL/GenBank/DDBJ whole genome shotgun (WGS) entry which is preliminary data.</text>
</comment>
<evidence type="ECO:0000256" key="1">
    <source>
        <dbReference type="SAM" id="MobiDB-lite"/>
    </source>
</evidence>
<feature type="region of interest" description="Disordered" evidence="1">
    <location>
        <begin position="35"/>
        <end position="68"/>
    </location>
</feature>
<dbReference type="AlphaFoldDB" id="A0A4C1TZE7"/>
<organism evidence="2 3">
    <name type="scientific">Eumeta variegata</name>
    <name type="common">Bagworm moth</name>
    <name type="synonym">Eumeta japonica</name>
    <dbReference type="NCBI Taxonomy" id="151549"/>
    <lineage>
        <taxon>Eukaryota</taxon>
        <taxon>Metazoa</taxon>
        <taxon>Ecdysozoa</taxon>
        <taxon>Arthropoda</taxon>
        <taxon>Hexapoda</taxon>
        <taxon>Insecta</taxon>
        <taxon>Pterygota</taxon>
        <taxon>Neoptera</taxon>
        <taxon>Endopterygota</taxon>
        <taxon>Lepidoptera</taxon>
        <taxon>Glossata</taxon>
        <taxon>Ditrysia</taxon>
        <taxon>Tineoidea</taxon>
        <taxon>Psychidae</taxon>
        <taxon>Oiketicinae</taxon>
        <taxon>Eumeta</taxon>
    </lineage>
</organism>
<accession>A0A4C1TZE7</accession>
<feature type="compositionally biased region" description="Basic residues" evidence="1">
    <location>
        <begin position="43"/>
        <end position="58"/>
    </location>
</feature>
<protein>
    <submittedName>
        <fullName evidence="2">Uncharacterized protein</fullName>
    </submittedName>
</protein>
<sequence>MPRANPVVLKPLFLYNGPLGGWTVFVLHLWEQREQKKKETTTHRKRRLEKAKLKRQKKIAYEGDVHKR</sequence>
<name>A0A4C1TZE7_EUMVA</name>
<evidence type="ECO:0000313" key="2">
    <source>
        <dbReference type="EMBL" id="GBP19453.1"/>
    </source>
</evidence>
<dbReference type="Proteomes" id="UP000299102">
    <property type="component" value="Unassembled WGS sequence"/>
</dbReference>
<reference evidence="2 3" key="1">
    <citation type="journal article" date="2019" name="Commun. Biol.">
        <title>The bagworm genome reveals a unique fibroin gene that provides high tensile strength.</title>
        <authorList>
            <person name="Kono N."/>
            <person name="Nakamura H."/>
            <person name="Ohtoshi R."/>
            <person name="Tomita M."/>
            <person name="Numata K."/>
            <person name="Arakawa K."/>
        </authorList>
    </citation>
    <scope>NUCLEOTIDE SEQUENCE [LARGE SCALE GENOMIC DNA]</scope>
</reference>
<evidence type="ECO:0000313" key="3">
    <source>
        <dbReference type="Proteomes" id="UP000299102"/>
    </source>
</evidence>
<keyword evidence="3" id="KW-1185">Reference proteome</keyword>
<proteinExistence type="predicted"/>
<gene>
    <name evidence="2" type="ORF">EVAR_15801_1</name>
</gene>
<feature type="compositionally biased region" description="Basic and acidic residues" evidence="1">
    <location>
        <begin position="59"/>
        <end position="68"/>
    </location>
</feature>
<dbReference type="EMBL" id="BGZK01000108">
    <property type="protein sequence ID" value="GBP19453.1"/>
    <property type="molecule type" value="Genomic_DNA"/>
</dbReference>